<dbReference type="AlphaFoldDB" id="A0A0F9HHF7"/>
<gene>
    <name evidence="1" type="ORF">LCGC14_1701950</name>
</gene>
<accession>A0A0F9HHF7</accession>
<name>A0A0F9HHF7_9ZZZZ</name>
<organism evidence="1">
    <name type="scientific">marine sediment metagenome</name>
    <dbReference type="NCBI Taxonomy" id="412755"/>
    <lineage>
        <taxon>unclassified sequences</taxon>
        <taxon>metagenomes</taxon>
        <taxon>ecological metagenomes</taxon>
    </lineage>
</organism>
<evidence type="ECO:0000313" key="1">
    <source>
        <dbReference type="EMBL" id="KKM14856.1"/>
    </source>
</evidence>
<proteinExistence type="predicted"/>
<dbReference type="EMBL" id="LAZR01015050">
    <property type="protein sequence ID" value="KKM14856.1"/>
    <property type="molecule type" value="Genomic_DNA"/>
</dbReference>
<reference evidence="1" key="1">
    <citation type="journal article" date="2015" name="Nature">
        <title>Complex archaea that bridge the gap between prokaryotes and eukaryotes.</title>
        <authorList>
            <person name="Spang A."/>
            <person name="Saw J.H."/>
            <person name="Jorgensen S.L."/>
            <person name="Zaremba-Niedzwiedzka K."/>
            <person name="Martijn J."/>
            <person name="Lind A.E."/>
            <person name="van Eijk R."/>
            <person name="Schleper C."/>
            <person name="Guy L."/>
            <person name="Ettema T.J."/>
        </authorList>
    </citation>
    <scope>NUCLEOTIDE SEQUENCE</scope>
</reference>
<comment type="caution">
    <text evidence="1">The sequence shown here is derived from an EMBL/GenBank/DDBJ whole genome shotgun (WGS) entry which is preliminary data.</text>
</comment>
<protein>
    <submittedName>
        <fullName evidence="1">Uncharacterized protein</fullName>
    </submittedName>
</protein>
<dbReference type="PROSITE" id="PS51257">
    <property type="entry name" value="PROKAR_LIPOPROTEIN"/>
    <property type="match status" value="1"/>
</dbReference>
<sequence>MKKYYFIFCILLVIGCVQKVGEVEFKQVVADHKVLTLETSDALILSIKGEMENMRSVDKLTPEMEQGANDLIERLEHIKRQAVAIYDFAWTAMDKELLARLVAAKWRGD</sequence>